<proteinExistence type="predicted"/>
<dbReference type="Proteomes" id="UP000017127">
    <property type="component" value="Unassembled WGS sequence"/>
</dbReference>
<dbReference type="AlphaFoldDB" id="U7QH70"/>
<protein>
    <submittedName>
        <fullName evidence="1">Uncharacterized protein</fullName>
    </submittedName>
</protein>
<gene>
    <name evidence="1" type="ORF">M595_2750</name>
</gene>
<evidence type="ECO:0000313" key="1">
    <source>
        <dbReference type="EMBL" id="ERT07319.1"/>
    </source>
</evidence>
<sequence length="271" mass="31405">MKIAIILIAELTKYFSQLQLLEKMDETLRWRITTFFNYWRQRHAFIRDLDFSKHSYEANVLLWASLDALSNLWANNIGKQECSDRRKRLIFDAFLARYGGEVFQIVSLPNIWNRIDQGNICVNQQKKLKLSQDICTFLKTIGGRRTPTFTDECELRHSSDDWSMDMILTTILADYPNTDRTELKEWLIFSRYGAIAYKEMRSAYIHEGRPGKNSHSFELGESATRPTYLSGIYTTPPKIGFGVEFMLSVLASCIDAFEADALTLQKDPVPK</sequence>
<accession>U7QH70</accession>
<keyword evidence="2" id="KW-1185">Reference proteome</keyword>
<reference evidence="1 2" key="1">
    <citation type="journal article" date="2013" name="Front. Microbiol.">
        <title>Comparative genomic analyses of the cyanobacterium, Lyngbya aestuarii BL J, a powerful hydrogen producer.</title>
        <authorList>
            <person name="Kothari A."/>
            <person name="Vaughn M."/>
            <person name="Garcia-Pichel F."/>
        </authorList>
    </citation>
    <scope>NUCLEOTIDE SEQUENCE [LARGE SCALE GENOMIC DNA]</scope>
    <source>
        <strain evidence="1 2">BL J</strain>
    </source>
</reference>
<organism evidence="1 2">
    <name type="scientific">Lyngbya aestuarii BL J</name>
    <dbReference type="NCBI Taxonomy" id="1348334"/>
    <lineage>
        <taxon>Bacteria</taxon>
        <taxon>Bacillati</taxon>
        <taxon>Cyanobacteriota</taxon>
        <taxon>Cyanophyceae</taxon>
        <taxon>Oscillatoriophycideae</taxon>
        <taxon>Oscillatoriales</taxon>
        <taxon>Microcoleaceae</taxon>
        <taxon>Lyngbya</taxon>
    </lineage>
</organism>
<comment type="caution">
    <text evidence="1">The sequence shown here is derived from an EMBL/GenBank/DDBJ whole genome shotgun (WGS) entry which is preliminary data.</text>
</comment>
<dbReference type="EMBL" id="AUZM01000023">
    <property type="protein sequence ID" value="ERT07319.1"/>
    <property type="molecule type" value="Genomic_DNA"/>
</dbReference>
<name>U7QH70_9CYAN</name>
<evidence type="ECO:0000313" key="2">
    <source>
        <dbReference type="Proteomes" id="UP000017127"/>
    </source>
</evidence>